<evidence type="ECO:0000313" key="2">
    <source>
        <dbReference type="Proteomes" id="UP000198318"/>
    </source>
</evidence>
<organism evidence="1 2">
    <name type="scientific">Actinomadura meyerae</name>
    <dbReference type="NCBI Taxonomy" id="240840"/>
    <lineage>
        <taxon>Bacteria</taxon>
        <taxon>Bacillati</taxon>
        <taxon>Actinomycetota</taxon>
        <taxon>Actinomycetes</taxon>
        <taxon>Streptosporangiales</taxon>
        <taxon>Thermomonosporaceae</taxon>
        <taxon>Actinomadura</taxon>
    </lineage>
</organism>
<accession>A0A239NW84</accession>
<name>A0A239NW84_9ACTN</name>
<evidence type="ECO:0000313" key="1">
    <source>
        <dbReference type="EMBL" id="SNT58624.1"/>
    </source>
</evidence>
<reference evidence="1 2" key="1">
    <citation type="submission" date="2017-06" db="EMBL/GenBank/DDBJ databases">
        <authorList>
            <person name="Kim H.J."/>
            <person name="Triplett B.A."/>
        </authorList>
    </citation>
    <scope>NUCLEOTIDE SEQUENCE [LARGE SCALE GENOMIC DNA]</scope>
    <source>
        <strain evidence="1 2">DSM 44715</strain>
    </source>
</reference>
<dbReference type="EMBL" id="FZOR01000050">
    <property type="protein sequence ID" value="SNT58624.1"/>
    <property type="molecule type" value="Genomic_DNA"/>
</dbReference>
<protein>
    <submittedName>
        <fullName evidence="1">Uncharacterized protein</fullName>
    </submittedName>
</protein>
<gene>
    <name evidence="1" type="ORF">SAMN05443665_105026</name>
</gene>
<dbReference type="AlphaFoldDB" id="A0A239NW84"/>
<dbReference type="Proteomes" id="UP000198318">
    <property type="component" value="Unassembled WGS sequence"/>
</dbReference>
<proteinExistence type="predicted"/>
<sequence>MRSRDVAPRRCGVVGGRQVSVGKASRAGEADPAWLERVRRRAAVRGAITVFAGVWTGADPTGAMSRGHTEIAELSRRIVRDTATS</sequence>
<keyword evidence="2" id="KW-1185">Reference proteome</keyword>